<organism evidence="2 3">
    <name type="scientific">Pedobacter frigoris</name>
    <dbReference type="NCBI Taxonomy" id="2571272"/>
    <lineage>
        <taxon>Bacteria</taxon>
        <taxon>Pseudomonadati</taxon>
        <taxon>Bacteroidota</taxon>
        <taxon>Sphingobacteriia</taxon>
        <taxon>Sphingobacteriales</taxon>
        <taxon>Sphingobacteriaceae</taxon>
        <taxon>Pedobacter</taxon>
    </lineage>
</organism>
<dbReference type="Pfam" id="PF03009">
    <property type="entry name" value="GDPD"/>
    <property type="match status" value="1"/>
</dbReference>
<evidence type="ECO:0000313" key="2">
    <source>
        <dbReference type="EMBL" id="TKC04945.1"/>
    </source>
</evidence>
<dbReference type="GO" id="GO:0008081">
    <property type="term" value="F:phosphoric diester hydrolase activity"/>
    <property type="evidence" value="ECO:0007669"/>
    <property type="project" value="InterPro"/>
</dbReference>
<accession>A0A4U1CI28</accession>
<dbReference type="GO" id="GO:0006629">
    <property type="term" value="P:lipid metabolic process"/>
    <property type="evidence" value="ECO:0007669"/>
    <property type="project" value="InterPro"/>
</dbReference>
<dbReference type="InterPro" id="IPR030395">
    <property type="entry name" value="GP_PDE_dom"/>
</dbReference>
<name>A0A4U1CI28_9SPHI</name>
<dbReference type="InterPro" id="IPR017946">
    <property type="entry name" value="PLC-like_Pdiesterase_TIM-brl"/>
</dbReference>
<comment type="caution">
    <text evidence="2">The sequence shown here is derived from an EMBL/GenBank/DDBJ whole genome shotgun (WGS) entry which is preliminary data.</text>
</comment>
<dbReference type="PROSITE" id="PS51704">
    <property type="entry name" value="GP_PDE"/>
    <property type="match status" value="1"/>
</dbReference>
<sequence>MKASILALTLMSLVTKDIATEPSAIPAGSWNKNQVIAHRGAWKKNKLPENSIASLKEAIRIGCYGSEFDVHMTVDSVLVVNHDADFQALHISKVTYQELLTKKLSNGENIPTLESYLKAGIKQKKTKLILEIKPSNVSQDWDAELAVRSVAMVKKLKAEAWVDYISFGYDILQKVLAINPKANVAYLKGDVPLEKLKQDGFYGADYHFSVYQKGEWFLKAKELGLTINAWTVNEIADMEWLLKSKIEFITTNEPEILLELIQEKKKQQ</sequence>
<gene>
    <name evidence="2" type="ORF">FA047_14335</name>
</gene>
<evidence type="ECO:0000259" key="1">
    <source>
        <dbReference type="PROSITE" id="PS51704"/>
    </source>
</evidence>
<protein>
    <submittedName>
        <fullName evidence="2">Glycerophosphodiester phosphodiesterase</fullName>
    </submittedName>
</protein>
<evidence type="ECO:0000313" key="3">
    <source>
        <dbReference type="Proteomes" id="UP000307244"/>
    </source>
</evidence>
<proteinExistence type="predicted"/>
<dbReference type="Gene3D" id="3.20.20.190">
    <property type="entry name" value="Phosphatidylinositol (PI) phosphodiesterase"/>
    <property type="match status" value="1"/>
</dbReference>
<dbReference type="OrthoDB" id="9776255at2"/>
<dbReference type="SUPFAM" id="SSF51695">
    <property type="entry name" value="PLC-like phosphodiesterases"/>
    <property type="match status" value="1"/>
</dbReference>
<feature type="domain" description="GP-PDE" evidence="1">
    <location>
        <begin position="33"/>
        <end position="261"/>
    </location>
</feature>
<dbReference type="EMBL" id="SWBQ01000004">
    <property type="protein sequence ID" value="TKC04945.1"/>
    <property type="molecule type" value="Genomic_DNA"/>
</dbReference>
<dbReference type="PANTHER" id="PTHR46211">
    <property type="entry name" value="GLYCEROPHOSPHORYL DIESTER PHOSPHODIESTERASE"/>
    <property type="match status" value="1"/>
</dbReference>
<reference evidence="2 3" key="1">
    <citation type="submission" date="2019-04" db="EMBL/GenBank/DDBJ databases">
        <title>Pedobacter sp. RP-3-15 sp. nov., isolated from Arctic soil.</title>
        <authorList>
            <person name="Dahal R.H."/>
            <person name="Kim D.-U."/>
        </authorList>
    </citation>
    <scope>NUCLEOTIDE SEQUENCE [LARGE SCALE GENOMIC DNA]</scope>
    <source>
        <strain evidence="2 3">RP-3-15</strain>
    </source>
</reference>
<dbReference type="AlphaFoldDB" id="A0A4U1CI28"/>
<dbReference type="RefSeq" id="WP_136836766.1">
    <property type="nucleotide sequence ID" value="NZ_SWBQ01000004.1"/>
</dbReference>
<dbReference type="PANTHER" id="PTHR46211:SF1">
    <property type="entry name" value="GLYCEROPHOSPHODIESTER PHOSPHODIESTERASE, CYTOPLASMIC"/>
    <property type="match status" value="1"/>
</dbReference>
<dbReference type="Proteomes" id="UP000307244">
    <property type="component" value="Unassembled WGS sequence"/>
</dbReference>
<keyword evidence="3" id="KW-1185">Reference proteome</keyword>